<dbReference type="STRING" id="1423806.FD15_GL000704"/>
<dbReference type="GO" id="GO:0005737">
    <property type="term" value="C:cytoplasm"/>
    <property type="evidence" value="ECO:0007669"/>
    <property type="project" value="UniProtKB-ARBA"/>
</dbReference>
<evidence type="ECO:0000313" key="6">
    <source>
        <dbReference type="EMBL" id="KRN07133.1"/>
    </source>
</evidence>
<comment type="similarity">
    <text evidence="1 5">Belongs to the bacterial ribosomal protein bL33 family.</text>
</comment>
<dbReference type="GO" id="GO:0003735">
    <property type="term" value="F:structural constituent of ribosome"/>
    <property type="evidence" value="ECO:0007669"/>
    <property type="project" value="InterPro"/>
</dbReference>
<name>A0A023CXM9_9LACO</name>
<proteinExistence type="inferred from homology"/>
<evidence type="ECO:0000256" key="4">
    <source>
        <dbReference type="ARBA" id="ARBA00035176"/>
    </source>
</evidence>
<evidence type="ECO:0000313" key="7">
    <source>
        <dbReference type="Proteomes" id="UP000050961"/>
    </source>
</evidence>
<dbReference type="InterPro" id="IPR038584">
    <property type="entry name" value="Ribosomal_bL33_sf"/>
</dbReference>
<reference evidence="6 7" key="1">
    <citation type="journal article" date="2015" name="Genome Announc.">
        <title>Expanding the biotechnology potential of lactobacilli through comparative genomics of 213 strains and associated genera.</title>
        <authorList>
            <person name="Sun Z."/>
            <person name="Harris H.M."/>
            <person name="McCann A."/>
            <person name="Guo C."/>
            <person name="Argimon S."/>
            <person name="Zhang W."/>
            <person name="Yang X."/>
            <person name="Jeffery I.B."/>
            <person name="Cooney J.C."/>
            <person name="Kagawa T.F."/>
            <person name="Liu W."/>
            <person name="Song Y."/>
            <person name="Salvetti E."/>
            <person name="Wrobel A."/>
            <person name="Rasinkangas P."/>
            <person name="Parkhill J."/>
            <person name="Rea M.C."/>
            <person name="O'Sullivan O."/>
            <person name="Ritari J."/>
            <person name="Douillard F.P."/>
            <person name="Paul Ross R."/>
            <person name="Yang R."/>
            <person name="Briner A.E."/>
            <person name="Felis G.E."/>
            <person name="de Vos W.M."/>
            <person name="Barrangou R."/>
            <person name="Klaenhammer T.R."/>
            <person name="Caufield P.W."/>
            <person name="Cui Y."/>
            <person name="Zhang H."/>
            <person name="O'Toole P.W."/>
        </authorList>
    </citation>
    <scope>NUCLEOTIDE SEQUENCE [LARGE SCALE GENOMIC DNA]</scope>
    <source>
        <strain evidence="6 7">DSM 21376</strain>
    </source>
</reference>
<gene>
    <name evidence="5" type="primary">rpmG</name>
    <name evidence="6" type="ORF">FD15_GL000704</name>
</gene>
<accession>A0A023CXM9</accession>
<keyword evidence="7" id="KW-1185">Reference proteome</keyword>
<dbReference type="GO" id="GO:0005840">
    <property type="term" value="C:ribosome"/>
    <property type="evidence" value="ECO:0007669"/>
    <property type="project" value="UniProtKB-KW"/>
</dbReference>
<comment type="caution">
    <text evidence="6">The sequence shown here is derived from an EMBL/GenBank/DDBJ whole genome shotgun (WGS) entry which is preliminary data.</text>
</comment>
<sequence>MRKNIVLGNAQTRERLYLTSKNTRNTPERLKLLKYSPKLKKKIWFTEVK</sequence>
<dbReference type="Proteomes" id="UP000050961">
    <property type="component" value="Unassembled WGS sequence"/>
</dbReference>
<evidence type="ECO:0000256" key="1">
    <source>
        <dbReference type="ARBA" id="ARBA00007596"/>
    </source>
</evidence>
<dbReference type="HAMAP" id="MF_00294">
    <property type="entry name" value="Ribosomal_bL33"/>
    <property type="match status" value="1"/>
</dbReference>
<dbReference type="RefSeq" id="WP_034988717.1">
    <property type="nucleotide sequence ID" value="NZ_AYZF01000008.1"/>
</dbReference>
<dbReference type="AlphaFoldDB" id="A0A023CXM9"/>
<protein>
    <recommendedName>
        <fullName evidence="4 5">Large ribosomal subunit protein bL33</fullName>
    </recommendedName>
</protein>
<keyword evidence="3 5" id="KW-0687">Ribonucleoprotein</keyword>
<keyword evidence="2 5" id="KW-0689">Ribosomal protein</keyword>
<evidence type="ECO:0000256" key="3">
    <source>
        <dbReference type="ARBA" id="ARBA00023274"/>
    </source>
</evidence>
<dbReference type="GO" id="GO:1990904">
    <property type="term" value="C:ribonucleoprotein complex"/>
    <property type="evidence" value="ECO:0007669"/>
    <property type="project" value="UniProtKB-KW"/>
</dbReference>
<dbReference type="NCBIfam" id="TIGR01023">
    <property type="entry name" value="rpmG_bact"/>
    <property type="match status" value="1"/>
</dbReference>
<dbReference type="GO" id="GO:0006412">
    <property type="term" value="P:translation"/>
    <property type="evidence" value="ECO:0007669"/>
    <property type="project" value="UniProtKB-UniRule"/>
</dbReference>
<dbReference type="InterPro" id="IPR001705">
    <property type="entry name" value="Ribosomal_bL33"/>
</dbReference>
<evidence type="ECO:0000256" key="2">
    <source>
        <dbReference type="ARBA" id="ARBA00022980"/>
    </source>
</evidence>
<evidence type="ECO:0000256" key="5">
    <source>
        <dbReference type="HAMAP-Rule" id="MF_00294"/>
    </source>
</evidence>
<dbReference type="Gene3D" id="2.20.28.120">
    <property type="entry name" value="Ribosomal protein L33"/>
    <property type="match status" value="1"/>
</dbReference>
<dbReference type="EMBL" id="AYZF01000008">
    <property type="protein sequence ID" value="KRN07133.1"/>
    <property type="molecule type" value="Genomic_DNA"/>
</dbReference>
<dbReference type="SUPFAM" id="SSF57829">
    <property type="entry name" value="Zn-binding ribosomal proteins"/>
    <property type="match status" value="1"/>
</dbReference>
<dbReference type="InterPro" id="IPR011332">
    <property type="entry name" value="Ribosomal_zn-bd"/>
</dbReference>
<organism evidence="6 7">
    <name type="scientific">Liquorilactobacillus sucicola DSM 21376 = JCM 15457</name>
    <dbReference type="NCBI Taxonomy" id="1423806"/>
    <lineage>
        <taxon>Bacteria</taxon>
        <taxon>Bacillati</taxon>
        <taxon>Bacillota</taxon>
        <taxon>Bacilli</taxon>
        <taxon>Lactobacillales</taxon>
        <taxon>Lactobacillaceae</taxon>
        <taxon>Liquorilactobacillus</taxon>
    </lineage>
</organism>
<dbReference type="NCBIfam" id="NF001860">
    <property type="entry name" value="PRK00595.1"/>
    <property type="match status" value="1"/>
</dbReference>
<dbReference type="PATRIC" id="fig|1423806.3.peg.716"/>
<dbReference type="eggNOG" id="COG0267">
    <property type="taxonomic scope" value="Bacteria"/>
</dbReference>
<dbReference type="Pfam" id="PF00471">
    <property type="entry name" value="Ribosomal_L33"/>
    <property type="match status" value="1"/>
</dbReference>